<gene>
    <name evidence="3" type="ORF">PgNI_03003</name>
</gene>
<reference evidence="3" key="3">
    <citation type="submission" date="2025-08" db="UniProtKB">
        <authorList>
            <consortium name="RefSeq"/>
        </authorList>
    </citation>
    <scope>IDENTIFICATION</scope>
    <source>
        <strain evidence="3">NI907</strain>
    </source>
</reference>
<reference evidence="3" key="2">
    <citation type="submission" date="2019-10" db="EMBL/GenBank/DDBJ databases">
        <authorList>
            <consortium name="NCBI Genome Project"/>
        </authorList>
    </citation>
    <scope>NUCLEOTIDE SEQUENCE</scope>
    <source>
        <strain evidence="3">NI907</strain>
    </source>
</reference>
<dbReference type="RefSeq" id="XP_030984785.1">
    <property type="nucleotide sequence ID" value="XM_031123059.1"/>
</dbReference>
<sequence length="137" mass="14599">MVACSSDRPPLTIVPDRVAVIQESIRRMGNPGEAGGSGPARVALEFCGFIPRWWRDRAPSSGSRCSASYKGCLPGTGGRGTRTSRRSPRPACSARAIRSRTRSPCACIASSPAAWGSRGTRSCCSLPCLPFVACRRR</sequence>
<dbReference type="GeneID" id="41957970"/>
<evidence type="ECO:0000256" key="1">
    <source>
        <dbReference type="SAM" id="MobiDB-lite"/>
    </source>
</evidence>
<reference evidence="3" key="1">
    <citation type="journal article" date="2019" name="Mol. Biol. Evol.">
        <title>Blast fungal genomes show frequent chromosomal changes, gene gains and losses, and effector gene turnover.</title>
        <authorList>
            <person name="Gomez Luciano L.B."/>
            <person name="Jason Tsai I."/>
            <person name="Chuma I."/>
            <person name="Tosa Y."/>
            <person name="Chen Y.H."/>
            <person name="Li J.Y."/>
            <person name="Li M.Y."/>
            <person name="Jade Lu M.Y."/>
            <person name="Nakayashiki H."/>
            <person name="Li W.H."/>
        </authorList>
    </citation>
    <scope>NUCLEOTIDE SEQUENCE</scope>
    <source>
        <strain evidence="3">NI907</strain>
    </source>
</reference>
<dbReference type="KEGG" id="pgri:PgNI_03003"/>
<keyword evidence="2" id="KW-1185">Reference proteome</keyword>
<name>A0A6P8BCA1_PYRGI</name>
<dbReference type="AlphaFoldDB" id="A0A6P8BCA1"/>
<evidence type="ECO:0000313" key="3">
    <source>
        <dbReference type="RefSeq" id="XP_030984785.1"/>
    </source>
</evidence>
<feature type="region of interest" description="Disordered" evidence="1">
    <location>
        <begin position="72"/>
        <end position="95"/>
    </location>
</feature>
<proteinExistence type="predicted"/>
<organism evidence="2 3">
    <name type="scientific">Pyricularia grisea</name>
    <name type="common">Crabgrass-specific blast fungus</name>
    <name type="synonym">Magnaporthe grisea</name>
    <dbReference type="NCBI Taxonomy" id="148305"/>
    <lineage>
        <taxon>Eukaryota</taxon>
        <taxon>Fungi</taxon>
        <taxon>Dikarya</taxon>
        <taxon>Ascomycota</taxon>
        <taxon>Pezizomycotina</taxon>
        <taxon>Sordariomycetes</taxon>
        <taxon>Sordariomycetidae</taxon>
        <taxon>Magnaporthales</taxon>
        <taxon>Pyriculariaceae</taxon>
        <taxon>Pyricularia</taxon>
    </lineage>
</organism>
<evidence type="ECO:0000313" key="2">
    <source>
        <dbReference type="Proteomes" id="UP000515153"/>
    </source>
</evidence>
<accession>A0A6P8BCA1</accession>
<dbReference type="Proteomes" id="UP000515153">
    <property type="component" value="Unplaced"/>
</dbReference>
<protein>
    <submittedName>
        <fullName evidence="3">Uncharacterized protein</fullName>
    </submittedName>
</protein>